<protein>
    <recommendedName>
        <fullName evidence="3">Ataxin-10 domain-containing protein</fullName>
    </recommendedName>
</protein>
<name>A0A974DBQ8_XENLA</name>
<gene>
    <name evidence="4" type="ORF">XELAEV_18016661mg</name>
</gene>
<sequence length="90" mass="10264">MIRWRKSEIVEFYPKRGCAGGDKDLRNVLNQWAVFTIRNLTENNDQNQELIASMERQGLADSSLLKSMGLQAEERDGKLLLKSLKKSPAL</sequence>
<reference evidence="5" key="1">
    <citation type="journal article" date="2016" name="Nature">
        <title>Genome evolution in the allotetraploid frog Xenopus laevis.</title>
        <authorList>
            <person name="Session A.M."/>
            <person name="Uno Y."/>
            <person name="Kwon T."/>
            <person name="Chapman J.A."/>
            <person name="Toyoda A."/>
            <person name="Takahashi S."/>
            <person name="Fukui A."/>
            <person name="Hikosaka A."/>
            <person name="Suzuki A."/>
            <person name="Kondo M."/>
            <person name="van Heeringen S.J."/>
            <person name="Quigley I."/>
            <person name="Heinz S."/>
            <person name="Ogino H."/>
            <person name="Ochi H."/>
            <person name="Hellsten U."/>
            <person name="Lyons J.B."/>
            <person name="Simakov O."/>
            <person name="Putnam N."/>
            <person name="Stites J."/>
            <person name="Kuroki Y."/>
            <person name="Tanaka T."/>
            <person name="Michiue T."/>
            <person name="Watanabe M."/>
            <person name="Bogdanovic O."/>
            <person name="Lister R."/>
            <person name="Georgiou G."/>
            <person name="Paranjpe S.S."/>
            <person name="van Kruijsbergen I."/>
            <person name="Shu S."/>
            <person name="Carlson J."/>
            <person name="Kinoshita T."/>
            <person name="Ohta Y."/>
            <person name="Mawaribuchi S."/>
            <person name="Jenkins J."/>
            <person name="Grimwood J."/>
            <person name="Schmutz J."/>
            <person name="Mitros T."/>
            <person name="Mozaffari S.V."/>
            <person name="Suzuki Y."/>
            <person name="Haramoto Y."/>
            <person name="Yamamoto T.S."/>
            <person name="Takagi C."/>
            <person name="Heald R."/>
            <person name="Miller K."/>
            <person name="Haudenschild C."/>
            <person name="Kitzman J."/>
            <person name="Nakayama T."/>
            <person name="Izutsu Y."/>
            <person name="Robert J."/>
            <person name="Fortriede J."/>
            <person name="Burns K."/>
            <person name="Lotay V."/>
            <person name="Karimi K."/>
            <person name="Yasuoka Y."/>
            <person name="Dichmann D.S."/>
            <person name="Flajnik M.F."/>
            <person name="Houston D.W."/>
            <person name="Shendure J."/>
            <person name="DuPasquier L."/>
            <person name="Vize P.D."/>
            <person name="Zorn A.M."/>
            <person name="Ito M."/>
            <person name="Marcotte E.M."/>
            <person name="Wallingford J.B."/>
            <person name="Ito Y."/>
            <person name="Asashima M."/>
            <person name="Ueno N."/>
            <person name="Matsuda Y."/>
            <person name="Veenstra G.J."/>
            <person name="Fujiyama A."/>
            <person name="Harland R.M."/>
            <person name="Taira M."/>
            <person name="Rokhsar D.S."/>
        </authorList>
    </citation>
    <scope>NUCLEOTIDE SEQUENCE [LARGE SCALE GENOMIC DNA]</scope>
    <source>
        <strain evidence="5">J</strain>
    </source>
</reference>
<evidence type="ECO:0000313" key="5">
    <source>
        <dbReference type="Proteomes" id="UP000694892"/>
    </source>
</evidence>
<accession>A0A974DBQ8</accession>
<proteinExistence type="predicted"/>
<dbReference type="Proteomes" id="UP000694892">
    <property type="component" value="Chromosome 3L"/>
</dbReference>
<dbReference type="InterPro" id="IPR051374">
    <property type="entry name" value="Ataxin-10/CTR86_families"/>
</dbReference>
<organism evidence="4 5">
    <name type="scientific">Xenopus laevis</name>
    <name type="common">African clawed frog</name>
    <dbReference type="NCBI Taxonomy" id="8355"/>
    <lineage>
        <taxon>Eukaryota</taxon>
        <taxon>Metazoa</taxon>
        <taxon>Chordata</taxon>
        <taxon>Craniata</taxon>
        <taxon>Vertebrata</taxon>
        <taxon>Euteleostomi</taxon>
        <taxon>Amphibia</taxon>
        <taxon>Batrachia</taxon>
        <taxon>Anura</taxon>
        <taxon>Pipoidea</taxon>
        <taxon>Pipidae</taxon>
        <taxon>Xenopodinae</taxon>
        <taxon>Xenopus</taxon>
        <taxon>Xenopus</taxon>
    </lineage>
</organism>
<dbReference type="GO" id="GO:0051301">
    <property type="term" value="P:cell division"/>
    <property type="evidence" value="ECO:0007669"/>
    <property type="project" value="UniProtKB-KW"/>
</dbReference>
<evidence type="ECO:0000313" key="4">
    <source>
        <dbReference type="EMBL" id="OCT88031.1"/>
    </source>
</evidence>
<keyword evidence="1" id="KW-0132">Cell division</keyword>
<feature type="domain" description="Ataxin-10" evidence="3">
    <location>
        <begin position="27"/>
        <end position="81"/>
    </location>
</feature>
<dbReference type="AlphaFoldDB" id="A0A974DBQ8"/>
<dbReference type="GO" id="GO:0031175">
    <property type="term" value="P:neuron projection development"/>
    <property type="evidence" value="ECO:0007669"/>
    <property type="project" value="TreeGrafter"/>
</dbReference>
<keyword evidence="2" id="KW-0131">Cell cycle</keyword>
<evidence type="ECO:0000259" key="3">
    <source>
        <dbReference type="Pfam" id="PF09759"/>
    </source>
</evidence>
<dbReference type="GO" id="GO:0005829">
    <property type="term" value="C:cytosol"/>
    <property type="evidence" value="ECO:0007669"/>
    <property type="project" value="TreeGrafter"/>
</dbReference>
<dbReference type="EMBL" id="CM004470">
    <property type="protein sequence ID" value="OCT88031.1"/>
    <property type="molecule type" value="Genomic_DNA"/>
</dbReference>
<dbReference type="Pfam" id="PF09759">
    <property type="entry name" value="Atx10homo_assoc"/>
    <property type="match status" value="1"/>
</dbReference>
<dbReference type="PANTHER" id="PTHR13255:SF0">
    <property type="entry name" value="ATAXIN-10"/>
    <property type="match status" value="1"/>
</dbReference>
<dbReference type="PANTHER" id="PTHR13255">
    <property type="entry name" value="ATAXIN-10"/>
    <property type="match status" value="1"/>
</dbReference>
<evidence type="ECO:0000256" key="1">
    <source>
        <dbReference type="ARBA" id="ARBA00022618"/>
    </source>
</evidence>
<dbReference type="InterPro" id="IPR019156">
    <property type="entry name" value="Ataxin-10_domain"/>
</dbReference>
<evidence type="ECO:0000256" key="2">
    <source>
        <dbReference type="ARBA" id="ARBA00023306"/>
    </source>
</evidence>